<keyword evidence="2 3" id="KW-0472">Membrane</keyword>
<organism evidence="6 7">
    <name type="scientific">Tectimicrobiota bacterium</name>
    <dbReference type="NCBI Taxonomy" id="2528274"/>
    <lineage>
        <taxon>Bacteria</taxon>
        <taxon>Pseudomonadati</taxon>
        <taxon>Nitrospinota/Tectimicrobiota group</taxon>
        <taxon>Candidatus Tectimicrobiota</taxon>
    </lineage>
</organism>
<dbReference type="SUPFAM" id="SSF103088">
    <property type="entry name" value="OmpA-like"/>
    <property type="match status" value="1"/>
</dbReference>
<evidence type="ECO:0000256" key="1">
    <source>
        <dbReference type="ARBA" id="ARBA00004370"/>
    </source>
</evidence>
<feature type="domain" description="OmpA-like" evidence="5">
    <location>
        <begin position="24"/>
        <end position="88"/>
    </location>
</feature>
<evidence type="ECO:0000256" key="2">
    <source>
        <dbReference type="ARBA" id="ARBA00023136"/>
    </source>
</evidence>
<comment type="caution">
    <text evidence="6">The sequence shown here is derived from an EMBL/GenBank/DDBJ whole genome shotgun (WGS) entry which is preliminary data.</text>
</comment>
<dbReference type="InterPro" id="IPR036737">
    <property type="entry name" value="OmpA-like_sf"/>
</dbReference>
<dbReference type="PRINTS" id="PR01021">
    <property type="entry name" value="OMPADOMAIN"/>
</dbReference>
<protein>
    <submittedName>
        <fullName evidence="6">OmpA family protein</fullName>
    </submittedName>
</protein>
<dbReference type="GO" id="GO:0016020">
    <property type="term" value="C:membrane"/>
    <property type="evidence" value="ECO:0007669"/>
    <property type="project" value="UniProtKB-SubCell"/>
</dbReference>
<evidence type="ECO:0000256" key="3">
    <source>
        <dbReference type="PROSITE-ProRule" id="PRU00473"/>
    </source>
</evidence>
<dbReference type="PROSITE" id="PS51123">
    <property type="entry name" value="OMPA_2"/>
    <property type="match status" value="1"/>
</dbReference>
<dbReference type="AlphaFoldDB" id="A0A932CRB7"/>
<accession>A0A932CRB7</accession>
<gene>
    <name evidence="6" type="ORF">HYY20_14395</name>
</gene>
<dbReference type="EMBL" id="JACPRF010000443">
    <property type="protein sequence ID" value="MBI2878063.1"/>
    <property type="molecule type" value="Genomic_DNA"/>
</dbReference>
<dbReference type="Pfam" id="PF00691">
    <property type="entry name" value="OmpA"/>
    <property type="match status" value="1"/>
</dbReference>
<dbReference type="Proteomes" id="UP000769766">
    <property type="component" value="Unassembled WGS sequence"/>
</dbReference>
<reference evidence="6" key="1">
    <citation type="submission" date="2020-07" db="EMBL/GenBank/DDBJ databases">
        <title>Huge and variable diversity of episymbiotic CPR bacteria and DPANN archaea in groundwater ecosystems.</title>
        <authorList>
            <person name="He C.Y."/>
            <person name="Keren R."/>
            <person name="Whittaker M."/>
            <person name="Farag I.F."/>
            <person name="Doudna J."/>
            <person name="Cate J.H.D."/>
            <person name="Banfield J.F."/>
        </authorList>
    </citation>
    <scope>NUCLEOTIDE SEQUENCE</scope>
    <source>
        <strain evidence="6">NC_groundwater_672_Ag_B-0.1um_62_36</strain>
    </source>
</reference>
<feature type="compositionally biased region" description="Basic and acidic residues" evidence="4">
    <location>
        <begin position="13"/>
        <end position="23"/>
    </location>
</feature>
<sequence>MATASGGTVGGRMGERQATRSEEGEAATVEELRDIPFDYDKYDILPDIRPILERNAQWIQAHPQARVQIEGHADERGTVEYNLALGER</sequence>
<dbReference type="CDD" id="cd07185">
    <property type="entry name" value="OmpA_C-like"/>
    <property type="match status" value="1"/>
</dbReference>
<dbReference type="InterPro" id="IPR006665">
    <property type="entry name" value="OmpA-like"/>
</dbReference>
<evidence type="ECO:0000313" key="6">
    <source>
        <dbReference type="EMBL" id="MBI2878063.1"/>
    </source>
</evidence>
<evidence type="ECO:0000259" key="5">
    <source>
        <dbReference type="PROSITE" id="PS51123"/>
    </source>
</evidence>
<proteinExistence type="predicted"/>
<name>A0A932CRB7_UNCTE</name>
<evidence type="ECO:0000256" key="4">
    <source>
        <dbReference type="SAM" id="MobiDB-lite"/>
    </source>
</evidence>
<comment type="subcellular location">
    <subcellularLocation>
        <location evidence="1">Membrane</location>
    </subcellularLocation>
</comment>
<dbReference type="InterPro" id="IPR006664">
    <property type="entry name" value="OMP_bac"/>
</dbReference>
<evidence type="ECO:0000313" key="7">
    <source>
        <dbReference type="Proteomes" id="UP000769766"/>
    </source>
</evidence>
<feature type="region of interest" description="Disordered" evidence="4">
    <location>
        <begin position="1"/>
        <end position="29"/>
    </location>
</feature>
<feature type="non-terminal residue" evidence="6">
    <location>
        <position position="88"/>
    </location>
</feature>
<dbReference type="Gene3D" id="3.30.1330.60">
    <property type="entry name" value="OmpA-like domain"/>
    <property type="match status" value="1"/>
</dbReference>